<comment type="caution">
    <text evidence="1">The sequence shown here is derived from an EMBL/GenBank/DDBJ whole genome shotgun (WGS) entry which is preliminary data.</text>
</comment>
<evidence type="ECO:0000313" key="1">
    <source>
        <dbReference type="EMBL" id="MEZ8180348.1"/>
    </source>
</evidence>
<name>A0ABV4LPH7_VIBSP</name>
<gene>
    <name evidence="1" type="ORF">ACED33_06650</name>
</gene>
<reference evidence="1 2" key="1">
    <citation type="submission" date="2024-06" db="EMBL/GenBank/DDBJ databases">
        <authorList>
            <person name="Steensen K."/>
            <person name="Seneca J."/>
            <person name="Bartlau N."/>
            <person name="Yu A.X."/>
            <person name="Polz M.F."/>
        </authorList>
    </citation>
    <scope>NUCLEOTIDE SEQUENCE [LARGE SCALE GENOMIC DNA]</scope>
    <source>
        <strain evidence="1 2">1F145</strain>
    </source>
</reference>
<organism evidence="1 2">
    <name type="scientific">Vibrio splendidus</name>
    <dbReference type="NCBI Taxonomy" id="29497"/>
    <lineage>
        <taxon>Bacteria</taxon>
        <taxon>Pseudomonadati</taxon>
        <taxon>Pseudomonadota</taxon>
        <taxon>Gammaproteobacteria</taxon>
        <taxon>Vibrionales</taxon>
        <taxon>Vibrionaceae</taxon>
        <taxon>Vibrio</taxon>
    </lineage>
</organism>
<keyword evidence="2" id="KW-1185">Reference proteome</keyword>
<accession>A0ABV4LPH7</accession>
<sequence>MITLDDINAGIKELARRNPFVGLSHCQNMDRHIQNLGYQSRHHMKTYLSSQTTEGNHIFTDLMKQICATRLPSSNLKYGMLNFVNFDTGYITHYGDSIRVHDIFIGLDSKFYDVRVPSGDVDVKRVVPHYRMEVPVYIIESINELKTWEKSKWGCAIVSFELIESYYSVFFARKKQVTRHDDKEHVFKVKEARRNINQILIQSGLEIDDIL</sequence>
<dbReference type="EMBL" id="JBGOOW010000004">
    <property type="protein sequence ID" value="MEZ8180348.1"/>
    <property type="molecule type" value="Genomic_DNA"/>
</dbReference>
<dbReference type="Proteomes" id="UP001569200">
    <property type="component" value="Unassembled WGS sequence"/>
</dbReference>
<dbReference type="RefSeq" id="WP_371690675.1">
    <property type="nucleotide sequence ID" value="NZ_JBGONW010000007.1"/>
</dbReference>
<evidence type="ECO:0000313" key="2">
    <source>
        <dbReference type="Proteomes" id="UP001569200"/>
    </source>
</evidence>
<protein>
    <submittedName>
        <fullName evidence="1">Uncharacterized protein</fullName>
    </submittedName>
</protein>
<proteinExistence type="predicted"/>